<name>A0A0E9VBM2_ANGAN</name>
<dbReference type="AlphaFoldDB" id="A0A0E9VBM2"/>
<reference evidence="1" key="2">
    <citation type="journal article" date="2015" name="Fish Shellfish Immunol.">
        <title>Early steps in the European eel (Anguilla anguilla)-Vibrio vulnificus interaction in the gills: Role of the RtxA13 toxin.</title>
        <authorList>
            <person name="Callol A."/>
            <person name="Pajuelo D."/>
            <person name="Ebbesson L."/>
            <person name="Teles M."/>
            <person name="MacKenzie S."/>
            <person name="Amaro C."/>
        </authorList>
    </citation>
    <scope>NUCLEOTIDE SEQUENCE</scope>
</reference>
<accession>A0A0E9VBM2</accession>
<reference evidence="1" key="1">
    <citation type="submission" date="2014-11" db="EMBL/GenBank/DDBJ databases">
        <authorList>
            <person name="Amaro Gonzalez C."/>
        </authorList>
    </citation>
    <scope>NUCLEOTIDE SEQUENCE</scope>
</reference>
<sequence>MVAFLADTIVLQTTHLTTHKHQGLFNLATHTHNTVFWSVQP</sequence>
<proteinExistence type="predicted"/>
<protein>
    <submittedName>
        <fullName evidence="1">Uncharacterized protein</fullName>
    </submittedName>
</protein>
<evidence type="ECO:0000313" key="1">
    <source>
        <dbReference type="EMBL" id="JAH75504.1"/>
    </source>
</evidence>
<organism evidence="1">
    <name type="scientific">Anguilla anguilla</name>
    <name type="common">European freshwater eel</name>
    <name type="synonym">Muraena anguilla</name>
    <dbReference type="NCBI Taxonomy" id="7936"/>
    <lineage>
        <taxon>Eukaryota</taxon>
        <taxon>Metazoa</taxon>
        <taxon>Chordata</taxon>
        <taxon>Craniata</taxon>
        <taxon>Vertebrata</taxon>
        <taxon>Euteleostomi</taxon>
        <taxon>Actinopterygii</taxon>
        <taxon>Neopterygii</taxon>
        <taxon>Teleostei</taxon>
        <taxon>Anguilliformes</taxon>
        <taxon>Anguillidae</taxon>
        <taxon>Anguilla</taxon>
    </lineage>
</organism>
<dbReference type="EMBL" id="GBXM01033073">
    <property type="protein sequence ID" value="JAH75504.1"/>
    <property type="molecule type" value="Transcribed_RNA"/>
</dbReference>